<dbReference type="PANTHER" id="PTHR11102">
    <property type="entry name" value="SEL-1-LIKE PROTEIN"/>
    <property type="match status" value="1"/>
</dbReference>
<dbReference type="SUPFAM" id="SSF81901">
    <property type="entry name" value="HCP-like"/>
    <property type="match status" value="4"/>
</dbReference>
<evidence type="ECO:0000313" key="3">
    <source>
        <dbReference type="Proteomes" id="UP000515561"/>
    </source>
</evidence>
<feature type="region of interest" description="Disordered" evidence="1">
    <location>
        <begin position="904"/>
        <end position="932"/>
    </location>
</feature>
<name>A0A6S6RC07_9FIRM</name>
<feature type="compositionally biased region" description="Basic and acidic residues" evidence="1">
    <location>
        <begin position="914"/>
        <end position="932"/>
    </location>
</feature>
<dbReference type="PANTHER" id="PTHR11102:SF160">
    <property type="entry name" value="ERAD-ASSOCIATED E3 UBIQUITIN-PROTEIN LIGASE COMPONENT HRD3"/>
    <property type="match status" value="1"/>
</dbReference>
<proteinExistence type="predicted"/>
<keyword evidence="3" id="KW-1185">Reference proteome</keyword>
<evidence type="ECO:0000256" key="1">
    <source>
        <dbReference type="SAM" id="MobiDB-lite"/>
    </source>
</evidence>
<gene>
    <name evidence="2" type="ORF">acsn021_41040</name>
</gene>
<dbReference type="Gene3D" id="1.25.40.10">
    <property type="entry name" value="Tetratricopeptide repeat domain"/>
    <property type="match status" value="5"/>
</dbReference>
<dbReference type="InterPro" id="IPR006597">
    <property type="entry name" value="Sel1-like"/>
</dbReference>
<organism evidence="2 3">
    <name type="scientific">Anaerocolumna cellulosilytica</name>
    <dbReference type="NCBI Taxonomy" id="433286"/>
    <lineage>
        <taxon>Bacteria</taxon>
        <taxon>Bacillati</taxon>
        <taxon>Bacillota</taxon>
        <taxon>Clostridia</taxon>
        <taxon>Lachnospirales</taxon>
        <taxon>Lachnospiraceae</taxon>
        <taxon>Anaerocolumna</taxon>
    </lineage>
</organism>
<dbReference type="AlphaFoldDB" id="A0A6S6RC07"/>
<dbReference type="NCBIfam" id="NF041499">
    <property type="entry name" value="MobP3"/>
    <property type="match status" value="1"/>
</dbReference>
<dbReference type="RefSeq" id="WP_184094892.1">
    <property type="nucleotide sequence ID" value="NZ_AP023367.1"/>
</dbReference>
<dbReference type="InterPro" id="IPR048102">
    <property type="entry name" value="MobP3"/>
</dbReference>
<evidence type="ECO:0000313" key="2">
    <source>
        <dbReference type="EMBL" id="BCJ96535.1"/>
    </source>
</evidence>
<protein>
    <submittedName>
        <fullName evidence="2">Uncharacterized protein</fullName>
    </submittedName>
</protein>
<accession>A0A6S6RC07</accession>
<dbReference type="Pfam" id="PF18555">
    <property type="entry name" value="MobL"/>
    <property type="match status" value="1"/>
</dbReference>
<dbReference type="EMBL" id="AP023367">
    <property type="protein sequence ID" value="BCJ96535.1"/>
    <property type="molecule type" value="Genomic_DNA"/>
</dbReference>
<dbReference type="InterPro" id="IPR011990">
    <property type="entry name" value="TPR-like_helical_dom_sf"/>
</dbReference>
<dbReference type="Pfam" id="PF08238">
    <property type="entry name" value="Sel1"/>
    <property type="match status" value="12"/>
</dbReference>
<dbReference type="KEGG" id="acel:acsn021_41040"/>
<dbReference type="InterPro" id="IPR050767">
    <property type="entry name" value="Sel1_AlgK"/>
</dbReference>
<sequence>MPKIIFTSQYMRDAPPAQLENYVKYIGTREGVEKIDESKLLLPATVKQRQLIGQLIRDIPTAKDMLEYADYCESPTIGNATEFISLALEQNLNLIGKRENYVDYIAGRPRVERIGEHGLFTDAGVPVVLAQVQEDVCNHKGAVWTHVISLRREDAARLGYDSGRQWQDLLRSKKAMLCKHMKIDSENLRWYAAFHNESHHPHVHLMVYSSKDNDGFLTEPAIEAMRSELAHDIFRQDFAHIYEHQNEARSQLKQGAADVLAELLSQVQDCVCENKAIEADLLLLSKRLQNTGGKKVYGYLKADVKAIIDRIVDELSKGERIDKLYRAWNDWQNEILKTYTNKLPPLPPLSQQKQFKSIKNMVIAEALKLGGHHVSFEDEAVPEPELPEPADVHSDDVFLEPADTVFRAEWSKQYKLARKYLYGSEDVPQDFDKAYSLFLLEAESGNALAMHDLGRMFVDGLGREIDLQAAHAWYEKALAAFLSAEEEKAKPYLEYRIGKMYAAGLGTAQGYGQAASWFQEAVEKNHKYAQYSLGCLYSRGQGVSQDYAQALRLYTLSADQGNPYADYELAKMYRDGVGTPVDVTASEQHFKAAFTGFYRLEKDSHDDKLQYRLGQMLYTGTGTEKDAQAAVSYLEKSAQLGNVNAQYLLGKVCLETGIGNPAHVIAWMTKAAEAGNAEAQYALGKLYRDGLHVEKDMQKAVAMFTAAAEQKNEYAAYQLGKLYLSGTDIPKNVSKAVKWFTLSSDLGNSYAQYALAKLYLTGDGIPKDVGAAIRLFTLSAEQKNEFAAYQLGKLYFQGEDVPKNVEAAIRWLIASAEQGNQLAQYALGKLYFYDGDVPRDKERSLYWLGLSAAQGNIYAQYLIDNISSYRNPSMLLVATRMMHRLENLFREDYRRTAGIAAGQIDRKRRRKLQEKKQAQGHKRDDHAPQIHL</sequence>
<reference evidence="2 3" key="1">
    <citation type="journal article" date="2016" name="Int. J. Syst. Evol. Microbiol.">
        <title>Descriptions of Anaerotaenia torta gen. nov., sp. nov. and Anaerocolumna cellulosilytica gen. nov., sp. nov. isolated from a methanogenic reactor of cattle waste.</title>
        <authorList>
            <person name="Uek A."/>
            <person name="Ohtaki Y."/>
            <person name="Kaku N."/>
            <person name="Ueki K."/>
        </authorList>
    </citation>
    <scope>NUCLEOTIDE SEQUENCE [LARGE SCALE GENOMIC DNA]</scope>
    <source>
        <strain evidence="2 3">SN021</strain>
    </source>
</reference>
<dbReference type="Proteomes" id="UP000515561">
    <property type="component" value="Chromosome"/>
</dbReference>
<dbReference type="SMART" id="SM00671">
    <property type="entry name" value="SEL1"/>
    <property type="match status" value="12"/>
</dbReference>
<dbReference type="InterPro" id="IPR041073">
    <property type="entry name" value="MobL"/>
</dbReference>